<keyword evidence="1" id="KW-0812">Transmembrane</keyword>
<dbReference type="Pfam" id="PF12792">
    <property type="entry name" value="CSS-motif"/>
    <property type="match status" value="1"/>
</dbReference>
<protein>
    <submittedName>
        <fullName evidence="3">Diguanylate phosphodiesterase</fullName>
    </submittedName>
</protein>
<dbReference type="Proteomes" id="UP000254602">
    <property type="component" value="Unassembled WGS sequence"/>
</dbReference>
<gene>
    <name evidence="3" type="ORF">NCTC7914_04123</name>
</gene>
<evidence type="ECO:0000313" key="3">
    <source>
        <dbReference type="EMBL" id="SUD69974.1"/>
    </source>
</evidence>
<accession>A0A379KPP7</accession>
<name>A0A379KPP7_PSEPU</name>
<keyword evidence="1" id="KW-1133">Transmembrane helix</keyword>
<evidence type="ECO:0000256" key="1">
    <source>
        <dbReference type="SAM" id="Phobius"/>
    </source>
</evidence>
<dbReference type="AlphaFoldDB" id="A0A379KPP7"/>
<dbReference type="InterPro" id="IPR024744">
    <property type="entry name" value="CSS-motif_dom"/>
</dbReference>
<evidence type="ECO:0000313" key="4">
    <source>
        <dbReference type="Proteomes" id="UP000254602"/>
    </source>
</evidence>
<organism evidence="3 4">
    <name type="scientific">Pseudomonas putida</name>
    <name type="common">Arthrobacter siderocapsulatus</name>
    <dbReference type="NCBI Taxonomy" id="303"/>
    <lineage>
        <taxon>Bacteria</taxon>
        <taxon>Pseudomonadati</taxon>
        <taxon>Pseudomonadota</taxon>
        <taxon>Gammaproteobacteria</taxon>
        <taxon>Pseudomonadales</taxon>
        <taxon>Pseudomonadaceae</taxon>
        <taxon>Pseudomonas</taxon>
    </lineage>
</organism>
<keyword evidence="1" id="KW-0472">Membrane</keyword>
<proteinExistence type="predicted"/>
<evidence type="ECO:0000259" key="2">
    <source>
        <dbReference type="Pfam" id="PF12792"/>
    </source>
</evidence>
<reference evidence="3 4" key="1">
    <citation type="submission" date="2018-06" db="EMBL/GenBank/DDBJ databases">
        <authorList>
            <consortium name="Pathogen Informatics"/>
            <person name="Doyle S."/>
        </authorList>
    </citation>
    <scope>NUCLEOTIDE SEQUENCE [LARGE SCALE GENOMIC DNA]</scope>
    <source>
        <strain evidence="3 4">NCTC7914</strain>
    </source>
</reference>
<dbReference type="EMBL" id="UGUY01000001">
    <property type="protein sequence ID" value="SUD69974.1"/>
    <property type="molecule type" value="Genomic_DNA"/>
</dbReference>
<feature type="domain" description="Putative cyclic diguanylate phosphodiesterase CSS motif-containing" evidence="2">
    <location>
        <begin position="42"/>
        <end position="230"/>
    </location>
</feature>
<sequence>MSKFRVLGRSMMALLLTLAISLIPVASGLMVMVYQHDNKLKETARVSLKEAIFSIDMSLNRLHDAALVAMPLAGSACETAKAHLLKQVQDVRYLRALALTTDARIYCDTLVPPRAKNRFATGSEAPVQLIFDSPAAPNAVLVAYQLRRENLGVIASTYGMELRNELRAFQTGLVLLLEFQDFYIWADGDSRDPARPSQSEFFMSGKSDKYGYTVKVGYPDGFAADERRQMLMQILPSLALIGIITGSIFYWGLFRQWGKRDCTAARKA</sequence>
<feature type="transmembrane region" description="Helical" evidence="1">
    <location>
        <begin position="234"/>
        <end position="253"/>
    </location>
</feature>
<dbReference type="RefSeq" id="WP_115275007.1">
    <property type="nucleotide sequence ID" value="NZ_JABTYF010000003.1"/>
</dbReference>